<keyword evidence="2" id="KW-1185">Reference proteome</keyword>
<sequence length="306" mass="35001">MVARVEQDYEEESSGSCLKVDYPIGESLEAQFLKRPEIDNGVAASIRVGIKGLSFYLLRRMTLDRKHNYANFVNGLVDGVRALEDALNKMGIYVDSKQQVAPNWPKPLGEPEHSFGQREDEMGLFLDHKAMKTLVDSCPVHPVHPVQRRWDIFESNTWQDFEDISLRNCPCMVVRKLMYGFATTALALMLCNFDAAEVRVQDAVISGYSEIALSKRITVCHPDLQYHMVEEKQREVSVSVRFRDIIYYLGELICCDYMPHWLDGTILARPRADNHEIFVLSKRGFTIVVMASTIHSLTLYYIISVI</sequence>
<dbReference type="GeneID" id="85386649"/>
<dbReference type="Proteomes" id="UP001244207">
    <property type="component" value="Unassembled WGS sequence"/>
</dbReference>
<dbReference type="EMBL" id="JAHMHS010000063">
    <property type="protein sequence ID" value="KAK1723545.1"/>
    <property type="molecule type" value="Genomic_DNA"/>
</dbReference>
<proteinExistence type="predicted"/>
<evidence type="ECO:0000313" key="2">
    <source>
        <dbReference type="Proteomes" id="UP001244207"/>
    </source>
</evidence>
<name>A0AAD8UKI9_GLOAC</name>
<reference evidence="1" key="1">
    <citation type="submission" date="2021-12" db="EMBL/GenBank/DDBJ databases">
        <title>Comparative genomics, transcriptomics and evolutionary studies reveal genomic signatures of adaptation to plant cell wall in hemibiotrophic fungi.</title>
        <authorList>
            <consortium name="DOE Joint Genome Institute"/>
            <person name="Baroncelli R."/>
            <person name="Diaz J.F."/>
            <person name="Benocci T."/>
            <person name="Peng M."/>
            <person name="Battaglia E."/>
            <person name="Haridas S."/>
            <person name="Andreopoulos W."/>
            <person name="Labutti K."/>
            <person name="Pangilinan J."/>
            <person name="Floch G.L."/>
            <person name="Makela M.R."/>
            <person name="Henrissat B."/>
            <person name="Grigoriev I.V."/>
            <person name="Crouch J.A."/>
            <person name="De Vries R.P."/>
            <person name="Sukno S.A."/>
            <person name="Thon M.R."/>
        </authorList>
    </citation>
    <scope>NUCLEOTIDE SEQUENCE</scope>
    <source>
        <strain evidence="1">CBS 112980</strain>
    </source>
</reference>
<gene>
    <name evidence="1" type="ORF">BDZ83DRAFT_386952</name>
</gene>
<protein>
    <submittedName>
        <fullName evidence="1">Uncharacterized protein</fullName>
    </submittedName>
</protein>
<dbReference type="RefSeq" id="XP_060363600.1">
    <property type="nucleotide sequence ID" value="XM_060502750.1"/>
</dbReference>
<dbReference type="AlphaFoldDB" id="A0AAD8UKI9"/>
<comment type="caution">
    <text evidence="1">The sequence shown here is derived from an EMBL/GenBank/DDBJ whole genome shotgun (WGS) entry which is preliminary data.</text>
</comment>
<accession>A0AAD8UKI9</accession>
<evidence type="ECO:0000313" key="1">
    <source>
        <dbReference type="EMBL" id="KAK1723545.1"/>
    </source>
</evidence>
<organism evidence="1 2">
    <name type="scientific">Glomerella acutata</name>
    <name type="common">Colletotrichum acutatum</name>
    <dbReference type="NCBI Taxonomy" id="27357"/>
    <lineage>
        <taxon>Eukaryota</taxon>
        <taxon>Fungi</taxon>
        <taxon>Dikarya</taxon>
        <taxon>Ascomycota</taxon>
        <taxon>Pezizomycotina</taxon>
        <taxon>Sordariomycetes</taxon>
        <taxon>Hypocreomycetidae</taxon>
        <taxon>Glomerellales</taxon>
        <taxon>Glomerellaceae</taxon>
        <taxon>Colletotrichum</taxon>
        <taxon>Colletotrichum acutatum species complex</taxon>
    </lineage>
</organism>